<dbReference type="GO" id="GO:0051536">
    <property type="term" value="F:iron-sulfur cluster binding"/>
    <property type="evidence" value="ECO:0007669"/>
    <property type="project" value="InterPro"/>
</dbReference>
<evidence type="ECO:0000256" key="4">
    <source>
        <dbReference type="ARBA" id="ARBA00029440"/>
    </source>
</evidence>
<sequence length="475" mass="52547">MAKDLKGFLKIKRVSSKYRPVNERIKDFSDVVCPKTDLEAKEQSTRCMDCGTPFCHWACPVSNNIPEWNEYLSQGQWGKAFDILSATNNLPEMTGRVCPALCEYSCVLGINDDPVTIRENELAIVEHEFETGYVKPIKPEKITGKKVAVIGSGPSALACADELNKKGHKVIVFEKAEKIGDSLRYGIPDFKLEKWIIDRRVKIMEESGIVFKTGVNVGVNYETSKLLKDFDAVCLAGGSRLPRDLNIDGRDAKGIYFAVDYLTQANKKSSGEIVKEKEIIAANGKKVIVIGGGDTGADCVGTANREGALSVTQIEIMPRPAECRTSDYPWPKYPMLLKTSSSHEEGARRMWAILTKRFVADNKGVLKKLVCLEVVFEKGAPNTCPIMKEVAGSEFEIESDLVVLALGFLHPEHDALLTKLGVEFDKRGNVKADAKYKTSVAKVFSAGDMHRGQSLIVWAINEGRETARAIDEYLQ</sequence>
<dbReference type="PANTHER" id="PTHR43100">
    <property type="entry name" value="GLUTAMATE SYNTHASE [NADPH] SMALL CHAIN"/>
    <property type="match status" value="1"/>
</dbReference>
<dbReference type="NCBIfam" id="TIGR01317">
    <property type="entry name" value="GOGAT_sm_gam"/>
    <property type="match status" value="1"/>
</dbReference>
<evidence type="ECO:0000259" key="5">
    <source>
        <dbReference type="Pfam" id="PF07992"/>
    </source>
</evidence>
<reference evidence="7 8" key="1">
    <citation type="submission" date="2015-02" db="EMBL/GenBank/DDBJ databases">
        <title>Single-cell genomics of uncultivated deep-branching MTB reveals a conserved set of magnetosome genes.</title>
        <authorList>
            <person name="Kolinko S."/>
            <person name="Richter M."/>
            <person name="Glockner F.O."/>
            <person name="Brachmann A."/>
            <person name="Schuler D."/>
        </authorList>
    </citation>
    <scope>NUCLEOTIDE SEQUENCE [LARGE SCALE GENOMIC DNA]</scope>
    <source>
        <strain evidence="7">SKK-01</strain>
    </source>
</reference>
<dbReference type="InterPro" id="IPR036188">
    <property type="entry name" value="FAD/NAD-bd_sf"/>
</dbReference>
<dbReference type="SUPFAM" id="SSF51971">
    <property type="entry name" value="Nucleotide-binding domain"/>
    <property type="match status" value="1"/>
</dbReference>
<organism evidence="7 8">
    <name type="scientific">Candidatus Omnitrophus magneticus</name>
    <dbReference type="NCBI Taxonomy" id="1609969"/>
    <lineage>
        <taxon>Bacteria</taxon>
        <taxon>Pseudomonadati</taxon>
        <taxon>Candidatus Omnitrophota</taxon>
        <taxon>Candidatus Omnitrophus</taxon>
    </lineage>
</organism>
<dbReference type="Gene3D" id="1.10.1060.10">
    <property type="entry name" value="Alpha-helical ferredoxin"/>
    <property type="match status" value="1"/>
</dbReference>
<dbReference type="InterPro" id="IPR051394">
    <property type="entry name" value="Glutamate_Synthase"/>
</dbReference>
<keyword evidence="8" id="KW-1185">Reference proteome</keyword>
<dbReference type="InterPro" id="IPR006005">
    <property type="entry name" value="Glut_synth_ssu1"/>
</dbReference>
<dbReference type="EMBL" id="JYNY01000212">
    <property type="protein sequence ID" value="KJJ85159.1"/>
    <property type="molecule type" value="Genomic_DNA"/>
</dbReference>
<dbReference type="InterPro" id="IPR009051">
    <property type="entry name" value="Helical_ferredxn"/>
</dbReference>
<name>A0A0F0CT02_9BACT</name>
<evidence type="ECO:0000256" key="2">
    <source>
        <dbReference type="ARBA" id="ARBA00023002"/>
    </source>
</evidence>
<dbReference type="InterPro" id="IPR028261">
    <property type="entry name" value="DPD_II"/>
</dbReference>
<feature type="domain" description="Dihydroprymidine dehydrogenase" evidence="6">
    <location>
        <begin position="24"/>
        <end position="131"/>
    </location>
</feature>
<keyword evidence="1" id="KW-0028">Amino-acid biosynthesis</keyword>
<dbReference type="PRINTS" id="PR00419">
    <property type="entry name" value="ADXRDTASE"/>
</dbReference>
<dbReference type="Proteomes" id="UP000033428">
    <property type="component" value="Unassembled WGS sequence"/>
</dbReference>
<keyword evidence="2" id="KW-0560">Oxidoreductase</keyword>
<evidence type="ECO:0000313" key="7">
    <source>
        <dbReference type="EMBL" id="KJJ85159.1"/>
    </source>
</evidence>
<comment type="caution">
    <text evidence="7">The sequence shown here is derived from an EMBL/GenBank/DDBJ whole genome shotgun (WGS) entry which is preliminary data.</text>
</comment>
<accession>A0A0F0CT02</accession>
<evidence type="ECO:0000313" key="8">
    <source>
        <dbReference type="Proteomes" id="UP000033428"/>
    </source>
</evidence>
<dbReference type="Pfam" id="PF07992">
    <property type="entry name" value="Pyr_redox_2"/>
    <property type="match status" value="1"/>
</dbReference>
<feature type="domain" description="FAD/NAD(P)-binding" evidence="5">
    <location>
        <begin position="145"/>
        <end position="463"/>
    </location>
</feature>
<dbReference type="AlphaFoldDB" id="A0A0F0CT02"/>
<comment type="pathway">
    <text evidence="4">Amino-acid biosynthesis.</text>
</comment>
<proteinExistence type="predicted"/>
<evidence type="ECO:0000259" key="6">
    <source>
        <dbReference type="Pfam" id="PF14691"/>
    </source>
</evidence>
<dbReference type="GO" id="GO:0016639">
    <property type="term" value="F:oxidoreductase activity, acting on the CH-NH2 group of donors, NAD or NADP as acceptor"/>
    <property type="evidence" value="ECO:0007669"/>
    <property type="project" value="InterPro"/>
</dbReference>
<dbReference type="SUPFAM" id="SSF46548">
    <property type="entry name" value="alpha-helical ferredoxin"/>
    <property type="match status" value="1"/>
</dbReference>
<dbReference type="Gene3D" id="3.50.50.60">
    <property type="entry name" value="FAD/NAD(P)-binding domain"/>
    <property type="match status" value="2"/>
</dbReference>
<dbReference type="GO" id="GO:0006537">
    <property type="term" value="P:glutamate biosynthetic process"/>
    <property type="evidence" value="ECO:0007669"/>
    <property type="project" value="UniProtKB-KW"/>
</dbReference>
<dbReference type="PANTHER" id="PTHR43100:SF1">
    <property type="entry name" value="GLUTAMATE SYNTHASE [NADPH] SMALL CHAIN"/>
    <property type="match status" value="1"/>
</dbReference>
<evidence type="ECO:0000256" key="1">
    <source>
        <dbReference type="ARBA" id="ARBA00022605"/>
    </source>
</evidence>
<dbReference type="InterPro" id="IPR023753">
    <property type="entry name" value="FAD/NAD-binding_dom"/>
</dbReference>
<protein>
    <submittedName>
        <fullName evidence="7">Glutamate synthase subunit beta</fullName>
    </submittedName>
</protein>
<dbReference type="PATRIC" id="fig|1609969.3.peg.1049"/>
<gene>
    <name evidence="7" type="ORF">OMAG_000981</name>
</gene>
<dbReference type="Pfam" id="PF14691">
    <property type="entry name" value="Fer4_20"/>
    <property type="match status" value="1"/>
</dbReference>
<keyword evidence="3" id="KW-0314">Glutamate biosynthesis</keyword>
<evidence type="ECO:0000256" key="3">
    <source>
        <dbReference type="ARBA" id="ARBA00023164"/>
    </source>
</evidence>